<evidence type="ECO:0000313" key="3">
    <source>
        <dbReference type="Proteomes" id="UP001216907"/>
    </source>
</evidence>
<gene>
    <name evidence="2" type="ORF">PZE19_06630</name>
</gene>
<sequence length="78" mass="8715">MSETKRGAGRPRGYRDDVPVKLDRRLVDQARVIAAYRKTTLAELLSTLLEAPVERAHSRMAKELSRTTYKNSAKGAGE</sequence>
<accession>A0ABT6F7D3</accession>
<evidence type="ECO:0000256" key="1">
    <source>
        <dbReference type="SAM" id="MobiDB-lite"/>
    </source>
</evidence>
<name>A0ABT6F7D3_9BACT</name>
<proteinExistence type="predicted"/>
<keyword evidence="3" id="KW-1185">Reference proteome</keyword>
<feature type="region of interest" description="Disordered" evidence="1">
    <location>
        <begin position="59"/>
        <end position="78"/>
    </location>
</feature>
<organism evidence="2 3">
    <name type="scientific">Paludisphaera mucosa</name>
    <dbReference type="NCBI Taxonomy" id="3030827"/>
    <lineage>
        <taxon>Bacteria</taxon>
        <taxon>Pseudomonadati</taxon>
        <taxon>Planctomycetota</taxon>
        <taxon>Planctomycetia</taxon>
        <taxon>Isosphaerales</taxon>
        <taxon>Isosphaeraceae</taxon>
        <taxon>Paludisphaera</taxon>
    </lineage>
</organism>
<comment type="caution">
    <text evidence="2">The sequence shown here is derived from an EMBL/GenBank/DDBJ whole genome shotgun (WGS) entry which is preliminary data.</text>
</comment>
<protein>
    <submittedName>
        <fullName evidence="2">Uncharacterized protein</fullName>
    </submittedName>
</protein>
<reference evidence="2 3" key="1">
    <citation type="submission" date="2023-03" db="EMBL/GenBank/DDBJ databases">
        <title>Paludisphaera mucosa sp. nov. a novel planctomycete from northern fen.</title>
        <authorList>
            <person name="Ivanova A."/>
        </authorList>
    </citation>
    <scope>NUCLEOTIDE SEQUENCE [LARGE SCALE GENOMIC DNA]</scope>
    <source>
        <strain evidence="2 3">Pla2</strain>
    </source>
</reference>
<dbReference type="EMBL" id="JARRAG010000001">
    <property type="protein sequence ID" value="MDG3003434.1"/>
    <property type="molecule type" value="Genomic_DNA"/>
</dbReference>
<evidence type="ECO:0000313" key="2">
    <source>
        <dbReference type="EMBL" id="MDG3003434.1"/>
    </source>
</evidence>
<dbReference type="RefSeq" id="WP_277859785.1">
    <property type="nucleotide sequence ID" value="NZ_JARRAG010000001.1"/>
</dbReference>
<dbReference type="Proteomes" id="UP001216907">
    <property type="component" value="Unassembled WGS sequence"/>
</dbReference>